<evidence type="ECO:0000259" key="1">
    <source>
        <dbReference type="Pfam" id="PF18480"/>
    </source>
</evidence>
<feature type="domain" description="DUF5615" evidence="1">
    <location>
        <begin position="1"/>
        <end position="77"/>
    </location>
</feature>
<evidence type="ECO:0000313" key="2">
    <source>
        <dbReference type="EMBL" id="CBE68639.1"/>
    </source>
</evidence>
<proteinExistence type="predicted"/>
<dbReference type="KEGG" id="mox:DAMO_1579"/>
<dbReference type="AlphaFoldDB" id="D5MFV8"/>
<sequence>MRVLLDECVPRKLRSELAGHDVKTVAEMDWSGTKNGALLSLAAGAFDVLLTVDQSIPHQQNFQGLDLALVIVRAPSNDINDLRPKMLDVLRVLDTIRPGQVVHVGA</sequence>
<dbReference type="eggNOG" id="COG4634">
    <property type="taxonomic scope" value="Bacteria"/>
</dbReference>
<organism evidence="2 3">
    <name type="scientific">Methylomirabilis oxygeniifera</name>
    <dbReference type="NCBI Taxonomy" id="671143"/>
    <lineage>
        <taxon>Bacteria</taxon>
        <taxon>Candidatus Methylomirabilota</taxon>
        <taxon>Candidatus Methylomirabilia</taxon>
        <taxon>Candidatus Methylomirabilales</taxon>
        <taxon>Candidatus Methylomirabilaceae</taxon>
        <taxon>Candidatus Methylomirabilis</taxon>
    </lineage>
</organism>
<dbReference type="InterPro" id="IPR041049">
    <property type="entry name" value="DUF5615"/>
</dbReference>
<dbReference type="EMBL" id="FP565575">
    <property type="protein sequence ID" value="CBE68639.1"/>
    <property type="molecule type" value="Genomic_DNA"/>
</dbReference>
<accession>D5MFV8</accession>
<dbReference type="STRING" id="671143.DAMO_1579"/>
<name>D5MFV8_METO1</name>
<dbReference type="Pfam" id="PF18480">
    <property type="entry name" value="DUF5615"/>
    <property type="match status" value="1"/>
</dbReference>
<protein>
    <recommendedName>
        <fullName evidence="1">DUF5615 domain-containing protein</fullName>
    </recommendedName>
</protein>
<evidence type="ECO:0000313" key="3">
    <source>
        <dbReference type="Proteomes" id="UP000006898"/>
    </source>
</evidence>
<dbReference type="Proteomes" id="UP000006898">
    <property type="component" value="Chromosome"/>
</dbReference>
<reference evidence="2 3" key="1">
    <citation type="journal article" date="2010" name="Nature">
        <title>Nitrite-driven anaerobic methane oxidation by oxygenic bacteria.</title>
        <authorList>
            <person name="Ettwig K.F."/>
            <person name="Butler M.K."/>
            <person name="Le Paslier D."/>
            <person name="Pelletier E."/>
            <person name="Mangenot S."/>
            <person name="Kuypers M.M.M."/>
            <person name="Schreiber F."/>
            <person name="Dutilh B.E."/>
            <person name="Zedelius J."/>
            <person name="de Beer D."/>
            <person name="Gloerich J."/>
            <person name="Wessels H.J.C.T."/>
            <person name="van Allen T."/>
            <person name="Luesken F."/>
            <person name="Wu M."/>
            <person name="van de Pas-Schoonen K.T."/>
            <person name="Op den Camp H.J.M."/>
            <person name="Janssen-Megens E.M."/>
            <person name="Francoijs K-J."/>
            <person name="Stunnenberg H."/>
            <person name="Weissenbach J."/>
            <person name="Jetten M.S.M."/>
            <person name="Strous M."/>
        </authorList>
    </citation>
    <scope>NUCLEOTIDE SEQUENCE [LARGE SCALE GENOMIC DNA]</scope>
</reference>
<dbReference type="HOGENOM" id="CLU_156527_0_0_0"/>
<gene>
    <name evidence="2" type="ORF">DAMO_1579</name>
</gene>